<organism evidence="1 2">
    <name type="scientific">Dufourea novaeangliae</name>
    <name type="common">Sweat bee</name>
    <dbReference type="NCBI Taxonomy" id="178035"/>
    <lineage>
        <taxon>Eukaryota</taxon>
        <taxon>Metazoa</taxon>
        <taxon>Ecdysozoa</taxon>
        <taxon>Arthropoda</taxon>
        <taxon>Hexapoda</taxon>
        <taxon>Insecta</taxon>
        <taxon>Pterygota</taxon>
        <taxon>Neoptera</taxon>
        <taxon>Endopterygota</taxon>
        <taxon>Hymenoptera</taxon>
        <taxon>Apocrita</taxon>
        <taxon>Aculeata</taxon>
        <taxon>Apoidea</taxon>
        <taxon>Anthophila</taxon>
        <taxon>Halictidae</taxon>
        <taxon>Rophitinae</taxon>
        <taxon>Dufourea</taxon>
    </lineage>
</organism>
<protein>
    <submittedName>
        <fullName evidence="1">Uncharacterized protein</fullName>
    </submittedName>
</protein>
<proteinExistence type="predicted"/>
<keyword evidence="2" id="KW-1185">Reference proteome</keyword>
<evidence type="ECO:0000313" key="1">
    <source>
        <dbReference type="EMBL" id="KZC10753.1"/>
    </source>
</evidence>
<dbReference type="Proteomes" id="UP000076502">
    <property type="component" value="Unassembled WGS sequence"/>
</dbReference>
<reference evidence="1 2" key="1">
    <citation type="submission" date="2015-07" db="EMBL/GenBank/DDBJ databases">
        <title>The genome of Dufourea novaeangliae.</title>
        <authorList>
            <person name="Pan H."/>
            <person name="Kapheim K."/>
        </authorList>
    </citation>
    <scope>NUCLEOTIDE SEQUENCE [LARGE SCALE GENOMIC DNA]</scope>
    <source>
        <strain evidence="1">0120121106</strain>
        <tissue evidence="1">Whole body</tissue>
    </source>
</reference>
<evidence type="ECO:0000313" key="2">
    <source>
        <dbReference type="Proteomes" id="UP000076502"/>
    </source>
</evidence>
<dbReference type="EMBL" id="KQ434896">
    <property type="protein sequence ID" value="KZC10753.1"/>
    <property type="molecule type" value="Genomic_DNA"/>
</dbReference>
<sequence length="74" mass="8089">MADPPGRISAFPTIGKKKLREKLPSFPIKTRHPPPPLLGTVVLFLFRRAFCSGPVAAWRTPVREIAEGGLVSIP</sequence>
<gene>
    <name evidence="1" type="ORF">WN55_02242</name>
</gene>
<dbReference type="AlphaFoldDB" id="A0A154PFW3"/>
<name>A0A154PFW3_DUFNO</name>
<accession>A0A154PFW3</accession>